<comment type="similarity">
    <text evidence="1">Belongs to the SBNO family.</text>
</comment>
<dbReference type="Pfam" id="PF13871">
    <property type="entry name" value="Helicase_C_4"/>
    <property type="match status" value="1"/>
</dbReference>
<dbReference type="GO" id="GO:0006355">
    <property type="term" value="P:regulation of DNA-templated transcription"/>
    <property type="evidence" value="ECO:0007669"/>
    <property type="project" value="InterPro"/>
</dbReference>
<dbReference type="OrthoDB" id="421838at2759"/>
<reference evidence="6 7" key="1">
    <citation type="submission" date="2011-02" db="EMBL/GenBank/DDBJ databases">
        <title>The Genome Sequence of Sphaeroforma arctica JP610.</title>
        <authorList>
            <consortium name="The Broad Institute Genome Sequencing Platform"/>
            <person name="Russ C."/>
            <person name="Cuomo C."/>
            <person name="Young S.K."/>
            <person name="Zeng Q."/>
            <person name="Gargeya S."/>
            <person name="Alvarado L."/>
            <person name="Berlin A."/>
            <person name="Chapman S.B."/>
            <person name="Chen Z."/>
            <person name="Freedman E."/>
            <person name="Gellesch M."/>
            <person name="Goldberg J."/>
            <person name="Griggs A."/>
            <person name="Gujja S."/>
            <person name="Heilman E."/>
            <person name="Heiman D."/>
            <person name="Howarth C."/>
            <person name="Mehta T."/>
            <person name="Neiman D."/>
            <person name="Pearson M."/>
            <person name="Roberts A."/>
            <person name="Saif S."/>
            <person name="Shea T."/>
            <person name="Shenoy N."/>
            <person name="Sisk P."/>
            <person name="Stolte C."/>
            <person name="Sykes S."/>
            <person name="White J."/>
            <person name="Yandava C."/>
            <person name="Burger G."/>
            <person name="Gray M.W."/>
            <person name="Holland P.W.H."/>
            <person name="King N."/>
            <person name="Lang F.B.F."/>
            <person name="Roger A.J."/>
            <person name="Ruiz-Trillo I."/>
            <person name="Haas B."/>
            <person name="Nusbaum C."/>
            <person name="Birren B."/>
        </authorList>
    </citation>
    <scope>NUCLEOTIDE SEQUENCE [LARGE SCALE GENOMIC DNA]</scope>
    <source>
        <strain evidence="6 7">JP610</strain>
    </source>
</reference>
<evidence type="ECO:0000259" key="5">
    <source>
        <dbReference type="Pfam" id="PF25373"/>
    </source>
</evidence>
<organism evidence="6 7">
    <name type="scientific">Sphaeroforma arctica JP610</name>
    <dbReference type="NCBI Taxonomy" id="667725"/>
    <lineage>
        <taxon>Eukaryota</taxon>
        <taxon>Ichthyosporea</taxon>
        <taxon>Ichthyophonida</taxon>
        <taxon>Sphaeroforma</taxon>
    </lineage>
</organism>
<feature type="compositionally biased region" description="Basic and acidic residues" evidence="2">
    <location>
        <begin position="1209"/>
        <end position="1221"/>
    </location>
</feature>
<proteinExistence type="inferred from homology"/>
<protein>
    <recommendedName>
        <fullName evidence="8">Strawberry notch AAA domain-containing protein</fullName>
    </recommendedName>
</protein>
<gene>
    <name evidence="6" type="ORF">SARC_02779</name>
</gene>
<feature type="compositionally biased region" description="Basic residues" evidence="2">
    <location>
        <begin position="1609"/>
        <end position="1624"/>
    </location>
</feature>
<evidence type="ECO:0000259" key="4">
    <source>
        <dbReference type="Pfam" id="PF13872"/>
    </source>
</evidence>
<dbReference type="SUPFAM" id="SSF52540">
    <property type="entry name" value="P-loop containing nucleoside triphosphate hydrolases"/>
    <property type="match status" value="2"/>
</dbReference>
<evidence type="ECO:0000313" key="7">
    <source>
        <dbReference type="Proteomes" id="UP000054560"/>
    </source>
</evidence>
<dbReference type="EMBL" id="KQ241725">
    <property type="protein sequence ID" value="KNC85025.1"/>
    <property type="molecule type" value="Genomic_DNA"/>
</dbReference>
<feature type="compositionally biased region" description="Acidic residues" evidence="2">
    <location>
        <begin position="1193"/>
        <end position="1208"/>
    </location>
</feature>
<feature type="compositionally biased region" description="Acidic residues" evidence="2">
    <location>
        <begin position="1345"/>
        <end position="1364"/>
    </location>
</feature>
<feature type="region of interest" description="Disordered" evidence="2">
    <location>
        <begin position="1183"/>
        <end position="1364"/>
    </location>
</feature>
<dbReference type="Gene3D" id="3.40.50.300">
    <property type="entry name" value="P-loop containing nucleotide triphosphate hydrolases"/>
    <property type="match status" value="1"/>
</dbReference>
<evidence type="ECO:0000256" key="2">
    <source>
        <dbReference type="SAM" id="MobiDB-lite"/>
    </source>
</evidence>
<sequence>MEGQHSPGQSPVPQNGQSSPTDGTHAPESQARQTHGMPTQKPFKSHAPRMRQASNSQSNGPPNTACEVQLRYDRPQFNSVASNSEHTLDHNSLQQRANMPPGFVPVGNQANQAIGNGAPSRPYNADEIDPRYRDGVPTNLINPRYRGRGPYPGQPNLTTHHPSQSIGYKITGDPGYAIDTAGAYIPHNIAPQHIRMQAQENRVHMSSLMQPNQTPIYAPGFASASRPLHCTGGENKAYRVGVAGTNHAGTYDWAPTYRETTVHGGEPVTDRTHTQSVFNGSTDSQPVTHQSLVSSTLPNHTSNNAAGAGRVTSAIVEGPTIVRADNVVPPAMPSVTNAPVNEEEAEEEETEIFSSYKCLSISFGKTHPGNIVEGASLASAHLPIPSYPLHESMPDDIISSGKLSNLQLEAILFASQRHQKLFNYRLTPDGEPMHAPRLGSGTLDLCTRAGFFIGDQTGVGKGRQSAGIIIANVARGRGKHVWFSTSSDLRADAERDMRDLGSYINIIDGCKELDKQTGALSMKGVLFCTYATLARPARLEEIIKWCGGDTFDGCLIFDESHKAKNLKMEGRKSSGSMTAAAALHIQRRMPLARVTYLSATGVTEPAHLGFMERLGLWGPHTSFPNFKAFHSEISKHSIAVLELIAMEMKMNGTYVSRGLSYSDCEFEIVETDVSKAHGALYDQCCNLWAILRGQMKIACKMTNTPLKMLRNYWACHQRFFLQLCVSLKVGRIVELAKAALARGDCVVIGLQKTGESSSDAVLDLSQPDKIYPSPIAVEKEILMRFIAEQFPTKMAPKDVPGDPDDPNVIARKRIEEQRSMMTIPELVQTRNILIQRAGALQMPGNPLDLLIDELGGPTKVAEMTGRKGRMVRAGKKGFIYEKRAETEDDTTHICNNEKIRFMNGDKLVAIISEAASTGISLHASLNVRNQRRRHHFTIELPWSADRAIQQLGRTHRSHQKTGPIYKLVVCSLAGELRCVMAVCSRLQSLGALTRGDRRASVGFNFDDYDIDNKYGKKALKDMSHSIRQRTPYPGVDSETISALEQQAQKIAQGSADQALGKPILFTVLAACIDLMAFEDGDEGKVENIRSFWNRLLGLTVAQQGILFGYLSAVLKAVVNEAKRDGTYLDNVLDLKGEDIMIQSKEILSRDPSTDVPTIHYQVLVNRGVSFPVASYRLEQAQAAFSGRAAQTDGDTDSTADKIDEDESGENVKKGVDNDRGETMQTNTVQITDPAEEVEQPPNTDASEPPDIEPGVLPVSVPAMDKDNTTSETMPANTDVNSVRSTATSPRNGGYVPAETSDPVKSPARLVEDEIDGEGNEGEARNANSGSDGSDGSDVDSKPDDKDSDSESDATVDSDDGGEENETYVDYSGFFISKVPHFGRYMLLLATGKAGNPFYVNIYRPNTGKGVDIAVDTLLQRYKLVKPEEMEQQWTEFYDATKDHCTHKSTCRCSSGKRTVLHHIINGNIVQQWSTIQGITQRFKSTQAAGKNNMQIVRLETSTGERLVGISLNEQCIFELSMHLREREHVLATTHTRANMTIEPVGTLKIKQLQRAMTKPRDITTYFGAASAVSKQEPKVEHEASLGRMAPLSENSQKRNADNIETTIRAKIKPIVHSKKRKVTSSKKSSSNPSLLSLFNKQRSKKPGVVNSGNAPAAPSSRHANPTSPAAGPKEEPTYITLD</sequence>
<feature type="domain" description="SBNO alpha/beta" evidence="5">
    <location>
        <begin position="1369"/>
        <end position="1451"/>
    </location>
</feature>
<dbReference type="Proteomes" id="UP000054560">
    <property type="component" value="Unassembled WGS sequence"/>
</dbReference>
<accession>A0A0L0G7Q3</accession>
<evidence type="ECO:0008006" key="8">
    <source>
        <dbReference type="Google" id="ProtNLM"/>
    </source>
</evidence>
<evidence type="ECO:0000256" key="1">
    <source>
        <dbReference type="ARBA" id="ARBA00006992"/>
    </source>
</evidence>
<feature type="compositionally biased region" description="Polar residues" evidence="2">
    <location>
        <begin position="52"/>
        <end position="62"/>
    </location>
</feature>
<dbReference type="Pfam" id="PF25373">
    <property type="entry name" value="SBNO"/>
    <property type="match status" value="1"/>
</dbReference>
<feature type="compositionally biased region" description="Low complexity" evidence="2">
    <location>
        <begin position="1625"/>
        <end position="1637"/>
    </location>
</feature>
<feature type="compositionally biased region" description="Polar residues" evidence="2">
    <location>
        <begin position="1"/>
        <end position="22"/>
    </location>
</feature>
<name>A0A0L0G7Q3_9EUKA</name>
<evidence type="ECO:0000259" key="3">
    <source>
        <dbReference type="Pfam" id="PF13871"/>
    </source>
</evidence>
<dbReference type="eggNOG" id="KOG1513">
    <property type="taxonomic scope" value="Eukaryota"/>
</dbReference>
<feature type="compositionally biased region" description="Polar residues" evidence="2">
    <location>
        <begin position="1269"/>
        <end position="1290"/>
    </location>
</feature>
<dbReference type="InterPro" id="IPR026937">
    <property type="entry name" value="SBNO_Helicase_C_dom"/>
</dbReference>
<feature type="region of interest" description="Disordered" evidence="2">
    <location>
        <begin position="1"/>
        <end position="66"/>
    </location>
</feature>
<dbReference type="PANTHER" id="PTHR12706:SF33">
    <property type="entry name" value="PROTEIN WITH HELICASE_C DOMAIN"/>
    <property type="match status" value="1"/>
</dbReference>
<dbReference type="RefSeq" id="XP_014158927.1">
    <property type="nucleotide sequence ID" value="XM_014303452.1"/>
</dbReference>
<evidence type="ECO:0000313" key="6">
    <source>
        <dbReference type="EMBL" id="KNC85025.1"/>
    </source>
</evidence>
<dbReference type="InterPro" id="IPR027417">
    <property type="entry name" value="P-loop_NTPase"/>
</dbReference>
<dbReference type="InterPro" id="IPR057332">
    <property type="entry name" value="SBNO_a/b_dom"/>
</dbReference>
<feature type="region of interest" description="Disordered" evidence="2">
    <location>
        <begin position="1571"/>
        <end position="1682"/>
    </location>
</feature>
<dbReference type="GeneID" id="25903283"/>
<dbReference type="InterPro" id="IPR026741">
    <property type="entry name" value="SNO"/>
</dbReference>
<keyword evidence="7" id="KW-1185">Reference proteome</keyword>
<feature type="domain" description="Strawberry notch AAA" evidence="4">
    <location>
        <begin position="367"/>
        <end position="683"/>
    </location>
</feature>
<dbReference type="Pfam" id="PF13872">
    <property type="entry name" value="AAA_34"/>
    <property type="match status" value="1"/>
</dbReference>
<feature type="region of interest" description="Disordered" evidence="2">
    <location>
        <begin position="95"/>
        <end position="162"/>
    </location>
</feature>
<dbReference type="InterPro" id="IPR039187">
    <property type="entry name" value="SNO_AAA"/>
</dbReference>
<feature type="domain" description="Strawberry notch helicase C" evidence="3">
    <location>
        <begin position="845"/>
        <end position="1131"/>
    </location>
</feature>
<dbReference type="GO" id="GO:0005634">
    <property type="term" value="C:nucleus"/>
    <property type="evidence" value="ECO:0007669"/>
    <property type="project" value="TreeGrafter"/>
</dbReference>
<dbReference type="GO" id="GO:0031490">
    <property type="term" value="F:chromatin DNA binding"/>
    <property type="evidence" value="ECO:0007669"/>
    <property type="project" value="TreeGrafter"/>
</dbReference>
<feature type="compositionally biased region" description="Basic and acidic residues" evidence="2">
    <location>
        <begin position="1575"/>
        <end position="1584"/>
    </location>
</feature>
<dbReference type="GO" id="GO:0042393">
    <property type="term" value="F:histone binding"/>
    <property type="evidence" value="ECO:0007669"/>
    <property type="project" value="TreeGrafter"/>
</dbReference>
<dbReference type="PANTHER" id="PTHR12706">
    <property type="entry name" value="STRAWBERRY NOTCH-RELATED"/>
    <property type="match status" value="1"/>
</dbReference>